<evidence type="ECO:0000313" key="3">
    <source>
        <dbReference type="Proteomes" id="UP000652761"/>
    </source>
</evidence>
<protein>
    <submittedName>
        <fullName evidence="2">Uncharacterized protein</fullName>
    </submittedName>
</protein>
<dbReference type="Proteomes" id="UP000652761">
    <property type="component" value="Unassembled WGS sequence"/>
</dbReference>
<comment type="caution">
    <text evidence="2">The sequence shown here is derived from an EMBL/GenBank/DDBJ whole genome shotgun (WGS) entry which is preliminary data.</text>
</comment>
<gene>
    <name evidence="2" type="ORF">Taro_055361</name>
</gene>
<feature type="transmembrane region" description="Helical" evidence="1">
    <location>
        <begin position="32"/>
        <end position="51"/>
    </location>
</feature>
<dbReference type="AlphaFoldDB" id="A0A843XTC7"/>
<feature type="non-terminal residue" evidence="2">
    <location>
        <position position="1"/>
    </location>
</feature>
<organism evidence="2 3">
    <name type="scientific">Colocasia esculenta</name>
    <name type="common">Wild taro</name>
    <name type="synonym">Arum esculentum</name>
    <dbReference type="NCBI Taxonomy" id="4460"/>
    <lineage>
        <taxon>Eukaryota</taxon>
        <taxon>Viridiplantae</taxon>
        <taxon>Streptophyta</taxon>
        <taxon>Embryophyta</taxon>
        <taxon>Tracheophyta</taxon>
        <taxon>Spermatophyta</taxon>
        <taxon>Magnoliopsida</taxon>
        <taxon>Liliopsida</taxon>
        <taxon>Araceae</taxon>
        <taxon>Aroideae</taxon>
        <taxon>Colocasieae</taxon>
        <taxon>Colocasia</taxon>
    </lineage>
</organism>
<proteinExistence type="predicted"/>
<accession>A0A843XTC7</accession>
<dbReference type="EMBL" id="NMUH01012640">
    <property type="protein sequence ID" value="MQM22311.1"/>
    <property type="molecule type" value="Genomic_DNA"/>
</dbReference>
<keyword evidence="1" id="KW-0472">Membrane</keyword>
<reference evidence="2" key="1">
    <citation type="submission" date="2017-07" db="EMBL/GenBank/DDBJ databases">
        <title>Taro Niue Genome Assembly and Annotation.</title>
        <authorList>
            <person name="Atibalentja N."/>
            <person name="Keating K."/>
            <person name="Fields C.J."/>
        </authorList>
    </citation>
    <scope>NUCLEOTIDE SEQUENCE</scope>
    <source>
        <strain evidence="2">Niue_2</strain>
        <tissue evidence="2">Leaf</tissue>
    </source>
</reference>
<keyword evidence="1" id="KW-0812">Transmembrane</keyword>
<evidence type="ECO:0000313" key="2">
    <source>
        <dbReference type="EMBL" id="MQM22311.1"/>
    </source>
</evidence>
<name>A0A843XTC7_COLES</name>
<sequence>GADVDSRLTSRGFDVGFVLAARVLPSAGATRGLFSLILSSLFPSSFTYVLLQHFGLLTGARGKVVMRVAVADRAGNDGSDGGSCGKLLGIVVCGADLPVWESAGGWFSCWRLKKSTSRDVDVDLFREEVGYKRHDPCRRVWVNGQSATVYLLLAAVDAAVYCLLGDM</sequence>
<evidence type="ECO:0000256" key="1">
    <source>
        <dbReference type="SAM" id="Phobius"/>
    </source>
</evidence>
<keyword evidence="1" id="KW-1133">Transmembrane helix</keyword>
<keyword evidence="3" id="KW-1185">Reference proteome</keyword>